<dbReference type="PANTHER" id="PTHR11266">
    <property type="entry name" value="PEROXISOMAL MEMBRANE PROTEIN 2, PXMP2 MPV17"/>
    <property type="match status" value="1"/>
</dbReference>
<name>A0A6A5BDB4_NAEFO</name>
<dbReference type="PANTHER" id="PTHR11266:SF17">
    <property type="entry name" value="PROTEIN MPV17"/>
    <property type="match status" value="1"/>
</dbReference>
<feature type="transmembrane region" description="Helical" evidence="8">
    <location>
        <begin position="355"/>
        <end position="372"/>
    </location>
</feature>
<feature type="region of interest" description="Disordered" evidence="7">
    <location>
        <begin position="74"/>
        <end position="119"/>
    </location>
</feature>
<dbReference type="GeneID" id="68112438"/>
<dbReference type="Proteomes" id="UP000444721">
    <property type="component" value="Unassembled WGS sequence"/>
</dbReference>
<proteinExistence type="inferred from homology"/>
<comment type="similarity">
    <text evidence="2">Belongs to the peroxisomal membrane protein PXMP2/4 family.</text>
</comment>
<organism evidence="9 10">
    <name type="scientific">Naegleria fowleri</name>
    <name type="common">Brain eating amoeba</name>
    <dbReference type="NCBI Taxonomy" id="5763"/>
    <lineage>
        <taxon>Eukaryota</taxon>
        <taxon>Discoba</taxon>
        <taxon>Heterolobosea</taxon>
        <taxon>Tetramitia</taxon>
        <taxon>Eutetramitia</taxon>
        <taxon>Vahlkampfiidae</taxon>
        <taxon>Naegleria</taxon>
    </lineage>
</organism>
<keyword evidence="6" id="KW-0175">Coiled coil</keyword>
<keyword evidence="3 8" id="KW-0812">Transmembrane</keyword>
<dbReference type="AlphaFoldDB" id="A0A6A5BDB4"/>
<dbReference type="InterPro" id="IPR007248">
    <property type="entry name" value="Mpv17_PMP22"/>
</dbReference>
<feature type="transmembrane region" description="Helical" evidence="8">
    <location>
        <begin position="134"/>
        <end position="150"/>
    </location>
</feature>
<keyword evidence="10" id="KW-1185">Reference proteome</keyword>
<dbReference type="RefSeq" id="XP_044560606.1">
    <property type="nucleotide sequence ID" value="XM_044708722.1"/>
</dbReference>
<dbReference type="EMBL" id="VFQX01000043">
    <property type="protein sequence ID" value="KAF0975893.1"/>
    <property type="molecule type" value="Genomic_DNA"/>
</dbReference>
<accession>A0A6A5BDB4</accession>
<dbReference type="VEuPathDB" id="AmoebaDB:NF0101040"/>
<evidence type="ECO:0000256" key="6">
    <source>
        <dbReference type="SAM" id="Coils"/>
    </source>
</evidence>
<evidence type="ECO:0000256" key="2">
    <source>
        <dbReference type="ARBA" id="ARBA00006824"/>
    </source>
</evidence>
<dbReference type="GO" id="GO:0016020">
    <property type="term" value="C:membrane"/>
    <property type="evidence" value="ECO:0007669"/>
    <property type="project" value="UniProtKB-SubCell"/>
</dbReference>
<reference evidence="9 10" key="1">
    <citation type="journal article" date="2019" name="Sci. Rep.">
        <title>Nanopore sequencing improves the draft genome of the human pathogenic amoeba Naegleria fowleri.</title>
        <authorList>
            <person name="Liechti N."/>
            <person name="Schurch N."/>
            <person name="Bruggmann R."/>
            <person name="Wittwer M."/>
        </authorList>
    </citation>
    <scope>NUCLEOTIDE SEQUENCE [LARGE SCALE GENOMIC DNA]</scope>
    <source>
        <strain evidence="9 10">ATCC 30894</strain>
    </source>
</reference>
<comment type="subcellular location">
    <subcellularLocation>
        <location evidence="1">Membrane</location>
        <topology evidence="1">Multi-pass membrane protein</topology>
    </subcellularLocation>
</comment>
<evidence type="ECO:0000256" key="7">
    <source>
        <dbReference type="SAM" id="MobiDB-lite"/>
    </source>
</evidence>
<dbReference type="GO" id="GO:0005737">
    <property type="term" value="C:cytoplasm"/>
    <property type="evidence" value="ECO:0007669"/>
    <property type="project" value="TreeGrafter"/>
</dbReference>
<evidence type="ECO:0000256" key="5">
    <source>
        <dbReference type="ARBA" id="ARBA00023136"/>
    </source>
</evidence>
<keyword evidence="4 8" id="KW-1133">Transmembrane helix</keyword>
<evidence type="ECO:0000256" key="4">
    <source>
        <dbReference type="ARBA" id="ARBA00022989"/>
    </source>
</evidence>
<evidence type="ECO:0000256" key="3">
    <source>
        <dbReference type="ARBA" id="ARBA00022692"/>
    </source>
</evidence>
<evidence type="ECO:0000313" key="10">
    <source>
        <dbReference type="Proteomes" id="UP000444721"/>
    </source>
</evidence>
<feature type="compositionally biased region" description="Low complexity" evidence="7">
    <location>
        <begin position="235"/>
        <end position="244"/>
    </location>
</feature>
<sequence length="379" mass="44133">MPHFRFRHITSKFASHASSSSKFIRFSQFIRHYLAKYNYCLERYPFLTQGISAAFLFGSGDVICQCIEQHQQHDDKDDLPLSNSSSSKRSSFTTDTTLNSTTDSTTTDISTTTTTTTTDTSTTLSIDFSRMFRMMLYGSLVFAPAAHLWYKYLDKRIIISKHNKFKQISKKVFMDEFVFTPVILIAFFSCMTSMEHYYEQLFPSIKKNENITTNSSSSSSHSMRKKSISDHQSDTTTATATTTTFHSQRSSSLTNSIWKRGEEDQFNEIVSQQPTNRIVNEQQEQQQQMNEQQEQQQQYSQVLFNNRDMTPLSSSSDLPQKIISKLKKDYLHTFLVDMIVWPPLQYFNFFLVPSAYRVLYINFCCIFWNAYLSMQQHKH</sequence>
<keyword evidence="5 8" id="KW-0472">Membrane</keyword>
<protein>
    <submittedName>
        <fullName evidence="9">Uncharacterized protein</fullName>
    </submittedName>
</protein>
<dbReference type="VEuPathDB" id="AmoebaDB:FDP41_005220"/>
<evidence type="ECO:0000256" key="1">
    <source>
        <dbReference type="ARBA" id="ARBA00004141"/>
    </source>
</evidence>
<dbReference type="Pfam" id="PF04117">
    <property type="entry name" value="Mpv17_PMP22"/>
    <property type="match status" value="1"/>
</dbReference>
<dbReference type="VEuPathDB" id="AmoebaDB:NfTy_052540"/>
<feature type="region of interest" description="Disordered" evidence="7">
    <location>
        <begin position="209"/>
        <end position="248"/>
    </location>
</feature>
<gene>
    <name evidence="9" type="ORF">FDP41_005220</name>
</gene>
<feature type="compositionally biased region" description="Low complexity" evidence="7">
    <location>
        <begin position="80"/>
        <end position="119"/>
    </location>
</feature>
<feature type="coiled-coil region" evidence="6">
    <location>
        <begin position="275"/>
        <end position="302"/>
    </location>
</feature>
<evidence type="ECO:0000256" key="8">
    <source>
        <dbReference type="SAM" id="Phobius"/>
    </source>
</evidence>
<dbReference type="OrthoDB" id="10267969at2759"/>
<feature type="transmembrane region" description="Helical" evidence="8">
    <location>
        <begin position="177"/>
        <end position="198"/>
    </location>
</feature>
<comment type="caution">
    <text evidence="9">The sequence shown here is derived from an EMBL/GenBank/DDBJ whole genome shotgun (WGS) entry which is preliminary data.</text>
</comment>
<evidence type="ECO:0000313" key="9">
    <source>
        <dbReference type="EMBL" id="KAF0975893.1"/>
    </source>
</evidence>